<evidence type="ECO:0000256" key="6">
    <source>
        <dbReference type="ARBA" id="ARBA00023136"/>
    </source>
</evidence>
<dbReference type="InterPro" id="IPR027469">
    <property type="entry name" value="Cation_efflux_TMD_sf"/>
</dbReference>
<feature type="domain" description="Cation efflux protein transmembrane" evidence="8">
    <location>
        <begin position="29"/>
        <end position="227"/>
    </location>
</feature>
<dbReference type="Gene3D" id="1.20.1510.10">
    <property type="entry name" value="Cation efflux protein transmembrane domain"/>
    <property type="match status" value="1"/>
</dbReference>
<dbReference type="NCBIfam" id="TIGR01297">
    <property type="entry name" value="CDF"/>
    <property type="match status" value="1"/>
</dbReference>
<evidence type="ECO:0000256" key="4">
    <source>
        <dbReference type="ARBA" id="ARBA00022692"/>
    </source>
</evidence>
<keyword evidence="4 7" id="KW-0812">Transmembrane</keyword>
<comment type="subcellular location">
    <subcellularLocation>
        <location evidence="1">Membrane</location>
        <topology evidence="1">Multi-pass membrane protein</topology>
    </subcellularLocation>
</comment>
<keyword evidence="3" id="KW-0813">Transport</keyword>
<evidence type="ECO:0000256" key="2">
    <source>
        <dbReference type="ARBA" id="ARBA00008114"/>
    </source>
</evidence>
<keyword evidence="10" id="KW-1185">Reference proteome</keyword>
<dbReference type="PANTHER" id="PTHR43840">
    <property type="entry name" value="MITOCHONDRIAL METAL TRANSPORTER 1-RELATED"/>
    <property type="match status" value="1"/>
</dbReference>
<feature type="transmembrane region" description="Helical" evidence="7">
    <location>
        <begin position="87"/>
        <end position="108"/>
    </location>
</feature>
<keyword evidence="5 7" id="KW-1133">Transmembrane helix</keyword>
<organism evidence="9 10">
    <name type="scientific">Salinimicrobium flavum</name>
    <dbReference type="NCBI Taxonomy" id="1737065"/>
    <lineage>
        <taxon>Bacteria</taxon>
        <taxon>Pseudomonadati</taxon>
        <taxon>Bacteroidota</taxon>
        <taxon>Flavobacteriia</taxon>
        <taxon>Flavobacteriales</taxon>
        <taxon>Flavobacteriaceae</taxon>
        <taxon>Salinimicrobium</taxon>
    </lineage>
</organism>
<dbReference type="PANTHER" id="PTHR43840:SF15">
    <property type="entry name" value="MITOCHONDRIAL METAL TRANSPORTER 1-RELATED"/>
    <property type="match status" value="1"/>
</dbReference>
<comment type="caution">
    <text evidence="9">The sequence shown here is derived from an EMBL/GenBank/DDBJ whole genome shotgun (WGS) entry which is preliminary data.</text>
</comment>
<evidence type="ECO:0000256" key="5">
    <source>
        <dbReference type="ARBA" id="ARBA00022989"/>
    </source>
</evidence>
<evidence type="ECO:0000256" key="3">
    <source>
        <dbReference type="ARBA" id="ARBA00022448"/>
    </source>
</evidence>
<evidence type="ECO:0000313" key="10">
    <source>
        <dbReference type="Proteomes" id="UP001597468"/>
    </source>
</evidence>
<dbReference type="InterPro" id="IPR058533">
    <property type="entry name" value="Cation_efflux_TM"/>
</dbReference>
<feature type="transmembrane region" description="Helical" evidence="7">
    <location>
        <begin position="21"/>
        <end position="42"/>
    </location>
</feature>
<dbReference type="SUPFAM" id="SSF161111">
    <property type="entry name" value="Cation efflux protein transmembrane domain-like"/>
    <property type="match status" value="1"/>
</dbReference>
<name>A0ABW5ISH5_9FLAO</name>
<evidence type="ECO:0000313" key="9">
    <source>
        <dbReference type="EMBL" id="MFD2516345.1"/>
    </source>
</evidence>
<keyword evidence="6 7" id="KW-0472">Membrane</keyword>
<evidence type="ECO:0000256" key="7">
    <source>
        <dbReference type="SAM" id="Phobius"/>
    </source>
</evidence>
<dbReference type="EMBL" id="JBHULT010000003">
    <property type="protein sequence ID" value="MFD2516345.1"/>
    <property type="molecule type" value="Genomic_DNA"/>
</dbReference>
<gene>
    <name evidence="9" type="ORF">ACFSTG_00395</name>
</gene>
<comment type="similarity">
    <text evidence="2">Belongs to the cation diffusion facilitator (CDF) transporter (TC 2.A.4) family.</text>
</comment>
<dbReference type="RefSeq" id="WP_380747351.1">
    <property type="nucleotide sequence ID" value="NZ_JBHULT010000003.1"/>
</dbReference>
<sequence length="315" mass="35445">MRSIHDFELPPRLGKKLKKAVKLEWITVFYLITVTIIMYLSLGSSQAMKTAWLEDVLSLVPSIAFLISTRINSKAPNKKFPYGYHRVFSISFLTGAVALLAMGLFLVYDSSMALIKAEHPTIGSKMFFGHEVWMGWIMILALLYSAIPSMILGAKKIPLAEKLHNKVLYTDATAQKADYMTALAAIIGILLVGAGIWWADAAAAIFISVSVLKDGFQHVKTASMDLMDSYPQRLKTRDEDEIIEKVKEVVQAWPWVADAKVRFREAGQVYFGQIAVVPKGEVNLNEISQGYEDLRNLHWKLHDFTIDPVKELPPW</sequence>
<proteinExistence type="inferred from homology"/>
<evidence type="ECO:0000259" key="8">
    <source>
        <dbReference type="Pfam" id="PF01545"/>
    </source>
</evidence>
<dbReference type="InterPro" id="IPR002524">
    <property type="entry name" value="Cation_efflux"/>
</dbReference>
<dbReference type="InterPro" id="IPR050291">
    <property type="entry name" value="CDF_Transporter"/>
</dbReference>
<accession>A0ABW5ISH5</accession>
<evidence type="ECO:0000256" key="1">
    <source>
        <dbReference type="ARBA" id="ARBA00004141"/>
    </source>
</evidence>
<dbReference type="Pfam" id="PF01545">
    <property type="entry name" value="Cation_efflux"/>
    <property type="match status" value="1"/>
</dbReference>
<protein>
    <submittedName>
        <fullName evidence="9">Cation diffusion facilitator family transporter</fullName>
    </submittedName>
</protein>
<feature type="transmembrane region" description="Helical" evidence="7">
    <location>
        <begin position="179"/>
        <end position="199"/>
    </location>
</feature>
<feature type="transmembrane region" description="Helical" evidence="7">
    <location>
        <begin position="133"/>
        <end position="154"/>
    </location>
</feature>
<feature type="transmembrane region" description="Helical" evidence="7">
    <location>
        <begin position="48"/>
        <end position="67"/>
    </location>
</feature>
<reference evidence="10" key="1">
    <citation type="journal article" date="2019" name="Int. J. Syst. Evol. Microbiol.">
        <title>The Global Catalogue of Microorganisms (GCM) 10K type strain sequencing project: providing services to taxonomists for standard genome sequencing and annotation.</title>
        <authorList>
            <consortium name="The Broad Institute Genomics Platform"/>
            <consortium name="The Broad Institute Genome Sequencing Center for Infectious Disease"/>
            <person name="Wu L."/>
            <person name="Ma J."/>
        </authorList>
    </citation>
    <scope>NUCLEOTIDE SEQUENCE [LARGE SCALE GENOMIC DNA]</scope>
    <source>
        <strain evidence="10">KCTC 42585</strain>
    </source>
</reference>
<dbReference type="Proteomes" id="UP001597468">
    <property type="component" value="Unassembled WGS sequence"/>
</dbReference>